<name>A0ABS1JIU4_9BURK</name>
<evidence type="ECO:0000313" key="3">
    <source>
        <dbReference type="Proteomes" id="UP000622707"/>
    </source>
</evidence>
<evidence type="ECO:0000313" key="2">
    <source>
        <dbReference type="EMBL" id="MBL0424129.1"/>
    </source>
</evidence>
<reference evidence="2 3" key="1">
    <citation type="journal article" date="2017" name="Int. J. Syst. Evol. Microbiol.">
        <title>Ramlibacter alkalitolerans sp. nov., alkali-tolerant bacterium isolated from soil of ginseng.</title>
        <authorList>
            <person name="Lee D.H."/>
            <person name="Cha C.J."/>
        </authorList>
    </citation>
    <scope>NUCLEOTIDE SEQUENCE [LARGE SCALE GENOMIC DNA]</scope>
    <source>
        <strain evidence="2 3">KACC 19305</strain>
    </source>
</reference>
<keyword evidence="1" id="KW-0472">Membrane</keyword>
<evidence type="ECO:0008006" key="4">
    <source>
        <dbReference type="Google" id="ProtNLM"/>
    </source>
</evidence>
<dbReference type="Proteomes" id="UP000622707">
    <property type="component" value="Unassembled WGS sequence"/>
</dbReference>
<keyword evidence="1" id="KW-1133">Transmembrane helix</keyword>
<accession>A0ABS1JIU4</accession>
<organism evidence="2 3">
    <name type="scientific">Ramlibacter alkalitolerans</name>
    <dbReference type="NCBI Taxonomy" id="2039631"/>
    <lineage>
        <taxon>Bacteria</taxon>
        <taxon>Pseudomonadati</taxon>
        <taxon>Pseudomonadota</taxon>
        <taxon>Betaproteobacteria</taxon>
        <taxon>Burkholderiales</taxon>
        <taxon>Comamonadaceae</taxon>
        <taxon>Ramlibacter</taxon>
    </lineage>
</organism>
<proteinExistence type="predicted"/>
<keyword evidence="1" id="KW-0812">Transmembrane</keyword>
<comment type="caution">
    <text evidence="2">The sequence shown here is derived from an EMBL/GenBank/DDBJ whole genome shotgun (WGS) entry which is preliminary data.</text>
</comment>
<keyword evidence="3" id="KW-1185">Reference proteome</keyword>
<dbReference type="EMBL" id="JAEQND010000002">
    <property type="protein sequence ID" value="MBL0424129.1"/>
    <property type="molecule type" value="Genomic_DNA"/>
</dbReference>
<feature type="transmembrane region" description="Helical" evidence="1">
    <location>
        <begin position="30"/>
        <end position="50"/>
    </location>
</feature>
<gene>
    <name evidence="2" type="ORF">JI746_03330</name>
</gene>
<protein>
    <recommendedName>
        <fullName evidence="4">Zinc ribbon domain-containing protein</fullName>
    </recommendedName>
</protein>
<evidence type="ECO:0000256" key="1">
    <source>
        <dbReference type="SAM" id="Phobius"/>
    </source>
</evidence>
<dbReference type="RefSeq" id="WP_201687378.1">
    <property type="nucleotide sequence ID" value="NZ_JAEQND010000002.1"/>
</dbReference>
<sequence length="97" mass="10511">MRFIFYGMAWCCLLAAIVFAGLVTTESGYHLLTWVLLACAILIGGVGYVFASRTTRKCPSCGERNPRLSKSCSSCSSRVPTALGELTADTRRRSDAP</sequence>